<dbReference type="InterPro" id="IPR003594">
    <property type="entry name" value="HATPase_dom"/>
</dbReference>
<dbReference type="GO" id="GO:0005524">
    <property type="term" value="F:ATP binding"/>
    <property type="evidence" value="ECO:0007669"/>
    <property type="project" value="UniProtKB-KW"/>
</dbReference>
<keyword evidence="1" id="KW-0723">Serine/threonine-protein kinase</keyword>
<name>A0ABW1B843_9ACTN</name>
<evidence type="ECO:0000259" key="3">
    <source>
        <dbReference type="Pfam" id="PF13581"/>
    </source>
</evidence>
<dbReference type="PANTHER" id="PTHR35526">
    <property type="entry name" value="ANTI-SIGMA-F FACTOR RSBW-RELATED"/>
    <property type="match status" value="1"/>
</dbReference>
<dbReference type="Proteomes" id="UP001596112">
    <property type="component" value="Unassembled WGS sequence"/>
</dbReference>
<comment type="caution">
    <text evidence="4">The sequence shown here is derived from an EMBL/GenBank/DDBJ whole genome shotgun (WGS) entry which is preliminary data.</text>
</comment>
<protein>
    <submittedName>
        <fullName evidence="4">ATP-binding protein</fullName>
    </submittedName>
</protein>
<keyword evidence="5" id="KW-1185">Reference proteome</keyword>
<reference evidence="5" key="1">
    <citation type="journal article" date="2019" name="Int. J. Syst. Evol. Microbiol.">
        <title>The Global Catalogue of Microorganisms (GCM) 10K type strain sequencing project: providing services to taxonomists for standard genome sequencing and annotation.</title>
        <authorList>
            <consortium name="The Broad Institute Genomics Platform"/>
            <consortium name="The Broad Institute Genome Sequencing Center for Infectious Disease"/>
            <person name="Wu L."/>
            <person name="Ma J."/>
        </authorList>
    </citation>
    <scope>NUCLEOTIDE SEQUENCE [LARGE SCALE GENOMIC DNA]</scope>
    <source>
        <strain evidence="5">JCM 9918</strain>
    </source>
</reference>
<keyword evidence="1" id="KW-0418">Kinase</keyword>
<feature type="region of interest" description="Disordered" evidence="2">
    <location>
        <begin position="1"/>
        <end position="29"/>
    </location>
</feature>
<organism evidence="4 5">
    <name type="scientific">Streptomyces heilongjiangensis</name>
    <dbReference type="NCBI Taxonomy" id="945052"/>
    <lineage>
        <taxon>Bacteria</taxon>
        <taxon>Bacillati</taxon>
        <taxon>Actinomycetota</taxon>
        <taxon>Actinomycetes</taxon>
        <taxon>Kitasatosporales</taxon>
        <taxon>Streptomycetaceae</taxon>
        <taxon>Streptomyces</taxon>
    </lineage>
</organism>
<gene>
    <name evidence="4" type="ORF">ACFQGO_15865</name>
</gene>
<dbReference type="SUPFAM" id="SSF55874">
    <property type="entry name" value="ATPase domain of HSP90 chaperone/DNA topoisomerase II/histidine kinase"/>
    <property type="match status" value="1"/>
</dbReference>
<accession>A0ABW1B843</accession>
<sequence>MERRPVGERGTAPTEGSSPGAARPPVAVTSAAAARRHVRAVVGERWRSPSGPPSEAAMIDLLLVVSELVTNAVRHGGGLAGFDVAVSEAGVRLDVRDYSPAVPTAAHGPGMPPRSHEGSGYGWPLINRLSSQVDVRRPAEGGKTISVLVPLT</sequence>
<dbReference type="InterPro" id="IPR050267">
    <property type="entry name" value="Anti-sigma-factor_SerPK"/>
</dbReference>
<proteinExistence type="predicted"/>
<keyword evidence="1" id="KW-0808">Transferase</keyword>
<dbReference type="Pfam" id="PF13581">
    <property type="entry name" value="HATPase_c_2"/>
    <property type="match status" value="1"/>
</dbReference>
<evidence type="ECO:0000256" key="2">
    <source>
        <dbReference type="SAM" id="MobiDB-lite"/>
    </source>
</evidence>
<dbReference type="EMBL" id="JBHSNZ010000009">
    <property type="protein sequence ID" value="MFC5808961.1"/>
    <property type="molecule type" value="Genomic_DNA"/>
</dbReference>
<evidence type="ECO:0000313" key="4">
    <source>
        <dbReference type="EMBL" id="MFC5808961.1"/>
    </source>
</evidence>
<keyword evidence="4" id="KW-0547">Nucleotide-binding</keyword>
<dbReference type="CDD" id="cd16936">
    <property type="entry name" value="HATPase_RsbW-like"/>
    <property type="match status" value="1"/>
</dbReference>
<dbReference type="InterPro" id="IPR036890">
    <property type="entry name" value="HATPase_C_sf"/>
</dbReference>
<keyword evidence="4" id="KW-0067">ATP-binding</keyword>
<dbReference type="Gene3D" id="3.30.565.10">
    <property type="entry name" value="Histidine kinase-like ATPase, C-terminal domain"/>
    <property type="match status" value="1"/>
</dbReference>
<dbReference type="RefSeq" id="WP_272169286.1">
    <property type="nucleotide sequence ID" value="NZ_JAQOSL010000009.1"/>
</dbReference>
<feature type="domain" description="Histidine kinase/HSP90-like ATPase" evidence="3">
    <location>
        <begin position="35"/>
        <end position="146"/>
    </location>
</feature>
<dbReference type="PANTHER" id="PTHR35526:SF3">
    <property type="entry name" value="ANTI-SIGMA-F FACTOR RSBW"/>
    <property type="match status" value="1"/>
</dbReference>
<evidence type="ECO:0000313" key="5">
    <source>
        <dbReference type="Proteomes" id="UP001596112"/>
    </source>
</evidence>
<evidence type="ECO:0000256" key="1">
    <source>
        <dbReference type="ARBA" id="ARBA00022527"/>
    </source>
</evidence>